<dbReference type="InterPro" id="IPR027417">
    <property type="entry name" value="P-loop_NTPase"/>
</dbReference>
<name>A0A840V661_9BACT</name>
<evidence type="ECO:0000256" key="1">
    <source>
        <dbReference type="ARBA" id="ARBA00004141"/>
    </source>
</evidence>
<dbReference type="InterPro" id="IPR047651">
    <property type="entry name" value="ABC2_perm_RbbA"/>
</dbReference>
<comment type="caution">
    <text evidence="10">The sequence shown here is derived from an EMBL/GenBank/DDBJ whole genome shotgun (WGS) entry which is preliminary data.</text>
</comment>
<evidence type="ECO:0000256" key="5">
    <source>
        <dbReference type="ARBA" id="ARBA00022989"/>
    </source>
</evidence>
<dbReference type="InterPro" id="IPR013525">
    <property type="entry name" value="ABC2_TM"/>
</dbReference>
<dbReference type="GO" id="GO:0005524">
    <property type="term" value="F:ATP binding"/>
    <property type="evidence" value="ECO:0007669"/>
    <property type="project" value="UniProtKB-KW"/>
</dbReference>
<dbReference type="CDD" id="cd03230">
    <property type="entry name" value="ABC_DR_subfamily_A"/>
    <property type="match status" value="2"/>
</dbReference>
<keyword evidence="4" id="KW-0067">ATP-binding</keyword>
<dbReference type="NCBIfam" id="NF033858">
    <property type="entry name" value="ABC2_perm_RbbA"/>
    <property type="match status" value="1"/>
</dbReference>
<evidence type="ECO:0000256" key="4">
    <source>
        <dbReference type="ARBA" id="ARBA00022840"/>
    </source>
</evidence>
<organism evidence="10 11">
    <name type="scientific">Desulfoprunum benzoelyticum</name>
    <dbReference type="NCBI Taxonomy" id="1506996"/>
    <lineage>
        <taxon>Bacteria</taxon>
        <taxon>Pseudomonadati</taxon>
        <taxon>Thermodesulfobacteriota</taxon>
        <taxon>Desulfobulbia</taxon>
        <taxon>Desulfobulbales</taxon>
        <taxon>Desulfobulbaceae</taxon>
        <taxon>Desulfoprunum</taxon>
    </lineage>
</organism>
<comment type="subcellular location">
    <subcellularLocation>
        <location evidence="1">Membrane</location>
        <topology evidence="1">Multi-pass membrane protein</topology>
    </subcellularLocation>
</comment>
<reference evidence="10 11" key="1">
    <citation type="submission" date="2020-08" db="EMBL/GenBank/DDBJ databases">
        <title>Genomic Encyclopedia of Type Strains, Phase IV (KMG-IV): sequencing the most valuable type-strain genomes for metagenomic binning, comparative biology and taxonomic classification.</title>
        <authorList>
            <person name="Goeker M."/>
        </authorList>
    </citation>
    <scope>NUCLEOTIDE SEQUENCE [LARGE SCALE GENOMIC DNA]</scope>
    <source>
        <strain evidence="10 11">DSM 28570</strain>
    </source>
</reference>
<proteinExistence type="predicted"/>
<dbReference type="GO" id="GO:0140359">
    <property type="term" value="F:ABC-type transporter activity"/>
    <property type="evidence" value="ECO:0007669"/>
    <property type="project" value="InterPro"/>
</dbReference>
<dbReference type="PROSITE" id="PS51012">
    <property type="entry name" value="ABC_TM2"/>
    <property type="match status" value="1"/>
</dbReference>
<dbReference type="AlphaFoldDB" id="A0A840V661"/>
<feature type="domain" description="ABC transporter" evidence="8">
    <location>
        <begin position="11"/>
        <end position="246"/>
    </location>
</feature>
<dbReference type="Gene3D" id="3.40.50.300">
    <property type="entry name" value="P-loop containing nucleotide triphosphate hydrolases"/>
    <property type="match status" value="2"/>
</dbReference>
<feature type="transmembrane region" description="Helical" evidence="7">
    <location>
        <begin position="726"/>
        <end position="749"/>
    </location>
</feature>
<feature type="domain" description="ABC transmembrane type-2" evidence="9">
    <location>
        <begin position="689"/>
        <end position="919"/>
    </location>
</feature>
<feature type="transmembrane region" description="Helical" evidence="7">
    <location>
        <begin position="776"/>
        <end position="799"/>
    </location>
</feature>
<dbReference type="PANTHER" id="PTHR43038:SF4">
    <property type="entry name" value="RIBOSOME-ASSOCIATED ATPASE"/>
    <property type="match status" value="1"/>
</dbReference>
<feature type="transmembrane region" description="Helical" evidence="7">
    <location>
        <begin position="805"/>
        <end position="827"/>
    </location>
</feature>
<evidence type="ECO:0000313" key="10">
    <source>
        <dbReference type="EMBL" id="MBB5348521.1"/>
    </source>
</evidence>
<dbReference type="GO" id="GO:0016887">
    <property type="term" value="F:ATP hydrolysis activity"/>
    <property type="evidence" value="ECO:0007669"/>
    <property type="project" value="InterPro"/>
</dbReference>
<dbReference type="GO" id="GO:0016020">
    <property type="term" value="C:membrane"/>
    <property type="evidence" value="ECO:0007669"/>
    <property type="project" value="UniProtKB-SubCell"/>
</dbReference>
<dbReference type="InterPro" id="IPR017871">
    <property type="entry name" value="ABC_transporter-like_CS"/>
</dbReference>
<dbReference type="EMBL" id="JACHEO010000012">
    <property type="protein sequence ID" value="MBB5348521.1"/>
    <property type="molecule type" value="Genomic_DNA"/>
</dbReference>
<dbReference type="Pfam" id="PF00005">
    <property type="entry name" value="ABC_tran"/>
    <property type="match status" value="2"/>
</dbReference>
<feature type="transmembrane region" description="Helical" evidence="7">
    <location>
        <begin position="834"/>
        <end position="855"/>
    </location>
</feature>
<evidence type="ECO:0000256" key="2">
    <source>
        <dbReference type="ARBA" id="ARBA00022692"/>
    </source>
</evidence>
<dbReference type="SMART" id="SM00382">
    <property type="entry name" value="AAA"/>
    <property type="match status" value="2"/>
</dbReference>
<feature type="domain" description="ABC transporter" evidence="8">
    <location>
        <begin position="276"/>
        <end position="506"/>
    </location>
</feature>
<dbReference type="PROSITE" id="PS50893">
    <property type="entry name" value="ABC_TRANSPORTER_2"/>
    <property type="match status" value="2"/>
</dbReference>
<keyword evidence="11" id="KW-1185">Reference proteome</keyword>
<keyword evidence="2 7" id="KW-0812">Transmembrane</keyword>
<dbReference type="RefSeq" id="WP_183351337.1">
    <property type="nucleotide sequence ID" value="NZ_JACHEO010000012.1"/>
</dbReference>
<dbReference type="PROSITE" id="PS00211">
    <property type="entry name" value="ABC_TRANSPORTER_1"/>
    <property type="match status" value="1"/>
</dbReference>
<protein>
    <submittedName>
        <fullName evidence="10">Ribosome-dependent ATPase</fullName>
    </submittedName>
</protein>
<dbReference type="InterPro" id="IPR003593">
    <property type="entry name" value="AAA+_ATPase"/>
</dbReference>
<gene>
    <name evidence="10" type="ORF">HNQ81_002257</name>
</gene>
<keyword evidence="6 7" id="KW-0472">Membrane</keyword>
<dbReference type="InterPro" id="IPR003439">
    <property type="entry name" value="ABC_transporter-like_ATP-bd"/>
</dbReference>
<evidence type="ECO:0000313" key="11">
    <source>
        <dbReference type="Proteomes" id="UP000539642"/>
    </source>
</evidence>
<feature type="transmembrane region" description="Helical" evidence="7">
    <location>
        <begin position="898"/>
        <end position="916"/>
    </location>
</feature>
<keyword evidence="5 7" id="KW-1133">Transmembrane helix</keyword>
<dbReference type="Pfam" id="PF12698">
    <property type="entry name" value="ABC2_membrane_3"/>
    <property type="match status" value="1"/>
</dbReference>
<dbReference type="Proteomes" id="UP000539642">
    <property type="component" value="Unassembled WGS sequence"/>
</dbReference>
<evidence type="ECO:0000256" key="7">
    <source>
        <dbReference type="SAM" id="Phobius"/>
    </source>
</evidence>
<sequence>MKQDQAISPVARLLGVSQRYGRTLALDAVDLELPAGCMVGVIGPDGVGKSTLFSLIAGSRRIQSGQVDVLGGSMAHRGHRQVVCPQVAYMPQGLGRNLYPTLSVFENVDFFARLFGHDRQERQRRIGELLQTTGLAPFAGRPAGKLSGGMKQKLGLCCALIHDPQLLILDEPTTGVDPLSRRQFWGLIDRIRSKQPGMSVLVATAYMEEAARFDWLVTMNGGRVLATGAPKTLLAQTGAATLEEAFIALLPRSQRDGHQPVIIPARQADATGEAAIEAHDLTMRFGDFTAVDHVSFRIGRGEIFGFLGSNGCGKTTTMKMLTGLLPASAGKAWLFGRPVDPHDIDTRRRVGYMTQSFSLYGELTVRQNLVLHARLFKIPEERIAARVQDMVRRFGLEKVLESLPSALPLGLRQRLSLAVAMIHGPEMLILDEPTSGVDPIARDAFWQMMIDLARQDGVTIFISTHFMNEAERCDRISLMHAGRVLVSDSPAALIEKRGTASLEEAFISYLEEAADPGEKRSAAAAGRVAVAPRLGEQPPASAARSGRFSLRRLLSYTRRESLELRRDPIRLTLALLGSVILMFVMGYGISLDVEDLAFAVLDRDQTAASRNYVLNLAGSRYFIERPPLRDYAELDQRMRAGEISLAIELPPGFARDMQRGTPVAVGAWIDGAMPTRAETVRGYVQGMHSHWLSTMARQASGTKVTAGAATIETRFRYNPDVKSLPAMVPAVIPLLLMMIPAMLSALSVVREKELGSIVNLYVTPVTRLEFLLGKQIPYVLLAMINFMLLTILAVTLFHVPVKGNFPTLALAAFLYVIAATGFGLVISTFMRSQVAALFGTAVLTLLPAVQFSGMIDPVSSLEGVGAAIGGVYPTTHFLTIARGTFSKGLGFHDLQASFIPLLLAVPILIVLGTVLLRKQEH</sequence>
<accession>A0A840V661</accession>
<dbReference type="InterPro" id="IPR047817">
    <property type="entry name" value="ABC2_TM_bact-type"/>
</dbReference>
<keyword evidence="3" id="KW-0547">Nucleotide-binding</keyword>
<dbReference type="Gene3D" id="3.40.1710.10">
    <property type="entry name" value="abc type-2 transporter like domain"/>
    <property type="match status" value="1"/>
</dbReference>
<dbReference type="PANTHER" id="PTHR43038">
    <property type="entry name" value="ATP-BINDING CASSETTE, SUB-FAMILY H, MEMBER 1"/>
    <property type="match status" value="1"/>
</dbReference>
<dbReference type="SUPFAM" id="SSF52540">
    <property type="entry name" value="P-loop containing nucleoside triphosphate hydrolases"/>
    <property type="match status" value="2"/>
</dbReference>
<evidence type="ECO:0000259" key="8">
    <source>
        <dbReference type="PROSITE" id="PS50893"/>
    </source>
</evidence>
<evidence type="ECO:0000259" key="9">
    <source>
        <dbReference type="PROSITE" id="PS51012"/>
    </source>
</evidence>
<evidence type="ECO:0000256" key="6">
    <source>
        <dbReference type="ARBA" id="ARBA00023136"/>
    </source>
</evidence>
<evidence type="ECO:0000256" key="3">
    <source>
        <dbReference type="ARBA" id="ARBA00022741"/>
    </source>
</evidence>